<gene>
    <name evidence="2" type="ORF">AOT14_06250</name>
</gene>
<feature type="transmembrane region" description="Helical" evidence="1">
    <location>
        <begin position="310"/>
        <end position="332"/>
    </location>
</feature>
<feature type="transmembrane region" description="Helical" evidence="1">
    <location>
        <begin position="193"/>
        <end position="211"/>
    </location>
</feature>
<organism evidence="2 3">
    <name type="scientific">Stenotrophomonas acidaminiphila</name>
    <dbReference type="NCBI Taxonomy" id="128780"/>
    <lineage>
        <taxon>Bacteria</taxon>
        <taxon>Pseudomonadati</taxon>
        <taxon>Pseudomonadota</taxon>
        <taxon>Gammaproteobacteria</taxon>
        <taxon>Lysobacterales</taxon>
        <taxon>Lysobacteraceae</taxon>
        <taxon>Stenotrophomonas</taxon>
    </lineage>
</organism>
<name>A0A0S1AWB9_9GAMM</name>
<keyword evidence="1" id="KW-0812">Transmembrane</keyword>
<feature type="transmembrane region" description="Helical" evidence="1">
    <location>
        <begin position="217"/>
        <end position="234"/>
    </location>
</feature>
<accession>A0A0S1AWB9</accession>
<feature type="transmembrane region" description="Helical" evidence="1">
    <location>
        <begin position="435"/>
        <end position="457"/>
    </location>
</feature>
<evidence type="ECO:0000313" key="3">
    <source>
        <dbReference type="Proteomes" id="UP000061010"/>
    </source>
</evidence>
<dbReference type="PATRIC" id="fig|128780.6.peg.631"/>
<dbReference type="Proteomes" id="UP000061010">
    <property type="component" value="Chromosome"/>
</dbReference>
<dbReference type="AlphaFoldDB" id="A0A0S1AWB9"/>
<feature type="transmembrane region" description="Helical" evidence="1">
    <location>
        <begin position="463"/>
        <end position="483"/>
    </location>
</feature>
<feature type="transmembrane region" description="Helical" evidence="1">
    <location>
        <begin position="629"/>
        <end position="650"/>
    </location>
</feature>
<keyword evidence="3" id="KW-1185">Reference proteome</keyword>
<reference evidence="2 3" key="1">
    <citation type="journal article" date="2015" name="Genome Announc.">
        <title>Complete Genome Sequencing of Stenotrophomonas acidaminiphila ZAC14D2_NAIMI4_2, a Multidrug-Resistant Strain Isolated from Sediments of a Polluted River in Mexico, Uncovers New Antibiotic Resistance Genes and a Novel Class-II Lasso Peptide Biosynthesis Gene Cluster.</title>
        <authorList>
            <person name="Vinuesa P."/>
            <person name="Ochoa-Sanchez L.E."/>
        </authorList>
    </citation>
    <scope>NUCLEOTIDE SEQUENCE [LARGE SCALE GENOMIC DNA]</scope>
    <source>
        <strain evidence="2 3">ZAC14D2_NAIMI4_2</strain>
    </source>
</reference>
<feature type="transmembrane region" description="Helical" evidence="1">
    <location>
        <begin position="598"/>
        <end position="617"/>
    </location>
</feature>
<evidence type="ECO:0000256" key="1">
    <source>
        <dbReference type="SAM" id="Phobius"/>
    </source>
</evidence>
<dbReference type="KEGG" id="sacz:AOT14_06250"/>
<dbReference type="EMBL" id="CP012900">
    <property type="protein sequence ID" value="ALJ27064.1"/>
    <property type="molecule type" value="Genomic_DNA"/>
</dbReference>
<feature type="transmembrane region" description="Helical" evidence="1">
    <location>
        <begin position="352"/>
        <end position="373"/>
    </location>
</feature>
<feature type="transmembrane region" description="Helical" evidence="1">
    <location>
        <begin position="385"/>
        <end position="406"/>
    </location>
</feature>
<feature type="transmembrane region" description="Helical" evidence="1">
    <location>
        <begin position="495"/>
        <end position="515"/>
    </location>
</feature>
<sequence>MNAATVPDAGSFRAYLQSLRVRVATSTLRQRMQGILLLAAGVLLLLLLAVKYDRQSLLITVESAEPGQLQVYFDRGSGLSESLSATQAYAAGQTELRYRLPRGNIHSLRLDPAPGAAPLVLARVAAAAESGGEVRVLADPLQLTGTQIARDGTDEHGHARFLVAEGANDPQLPLALEIPLPSNTGISPVVWRALWWGFWLCLLGVIAVRFLRLARPTLALALVALGLCSAMAMFSPTNGRSLHPDERLHEADARYFQRHWTPPRMDAPDLAPSFTTSPYGVTYLSEWNVVYLFAGKASRLFRELGMNERLSFRAFNVAVFALMLVGLVAVGAPRGSYIPLLITPQLWYVFSYFNGDALPFALGMVACVVALMPDGPLQRFLQRRGPFDTATLGHMLLFCTCFGLLLLSKKNYWPVAAFIALSMAVVTLRLRAGVVLALVTLLLLGVAANGAGAALAAAVGPSMLGLAGVLAAVALGHCLYSAWRLLREPESRRGVGRIAIVLALSAAVALPWISIDAYKHRGEPGKSALVEQQRERYAAPAFKPSMATDLSELYPGLRLQQKGVTLGGLLEAPRTWHATTFRSFFGVYGYMEYYDADIVYKAMGWGVSALLLLALGLGLATRTLTVAEAIASAGCAAALVLASFLHSWVYDFQPQGRYVLGILVMMVPFFLRTADSPRARWLFTTATLLLFLLSAASFTRIALPHLT</sequence>
<feature type="transmembrane region" description="Helical" evidence="1">
    <location>
        <begin position="681"/>
        <end position="703"/>
    </location>
</feature>
<feature type="transmembrane region" description="Helical" evidence="1">
    <location>
        <begin position="412"/>
        <end position="428"/>
    </location>
</feature>
<evidence type="ECO:0000313" key="2">
    <source>
        <dbReference type="EMBL" id="ALJ27064.1"/>
    </source>
</evidence>
<keyword evidence="1" id="KW-0472">Membrane</keyword>
<keyword evidence="1" id="KW-1133">Transmembrane helix</keyword>
<feature type="transmembrane region" description="Helical" evidence="1">
    <location>
        <begin position="656"/>
        <end position="674"/>
    </location>
</feature>
<proteinExistence type="predicted"/>
<evidence type="ECO:0008006" key="4">
    <source>
        <dbReference type="Google" id="ProtNLM"/>
    </source>
</evidence>
<feature type="transmembrane region" description="Helical" evidence="1">
    <location>
        <begin position="32"/>
        <end position="50"/>
    </location>
</feature>
<protein>
    <recommendedName>
        <fullName evidence="4">Transmembrane protein</fullName>
    </recommendedName>
</protein>